<feature type="domain" description="DUF2779" evidence="1">
    <location>
        <begin position="298"/>
        <end position="420"/>
    </location>
</feature>
<keyword evidence="3" id="KW-1185">Reference proteome</keyword>
<dbReference type="RefSeq" id="WP_138835029.1">
    <property type="nucleotide sequence ID" value="NZ_VCNI01000001.1"/>
</dbReference>
<dbReference type="InterPro" id="IPR021301">
    <property type="entry name" value="DUF2779"/>
</dbReference>
<evidence type="ECO:0000313" key="2">
    <source>
        <dbReference type="EMBL" id="TMU57487.1"/>
    </source>
</evidence>
<gene>
    <name evidence="2" type="ORF">FGG15_08065</name>
</gene>
<sequence>MNTLTKTDFIHYLRCPESLWLSKNKPEKAKQDEYSLFLRKIIEEGYEVESYAEQLFPEAIKLPDDGSFEDTREALEKPNSQFIQATFSTEKGALARVDILERLPNNAWHLYEVKSSTGVSTKKSHNHIFDTAFQKYILEENGLQVDKVSVIHLNKEYLRQGEVQASQLLEISEVTSQVNTVYETIVEQIQEALDFINLSEIEEDKCSCLRKTRSNHCDNFDYFNAWLPKHPIHEIKRLTEKKLNAFLNANQFGISEIQEDANLNESQKAQVTSLQQGKPVVDWNTIKTQLDALVFPLHFFDYETYASAVPQMDGLRPHEHMPFQVSIHSMDENGNLKHFEHLADDLEMPEKMLEGMQEFTGTEGTFISWHASFEKGRNNAMKLWLPQFSDYLDYINDHMFDLETIFAKDYIDYQFKGSSSIKKVLPVLVPDLDYGDLEIQDGTMAMDTWGNLVSSGNQSSDLEEIRNSLLAYCKLDTLAMVEIYEFLKKHLEN</sequence>
<dbReference type="EMBL" id="VCNI01000001">
    <property type="protein sequence ID" value="TMU57487.1"/>
    <property type="molecule type" value="Genomic_DNA"/>
</dbReference>
<proteinExistence type="predicted"/>
<evidence type="ECO:0000313" key="3">
    <source>
        <dbReference type="Proteomes" id="UP000751614"/>
    </source>
</evidence>
<comment type="caution">
    <text evidence="2">The sequence shown here is derived from an EMBL/GenBank/DDBJ whole genome shotgun (WGS) entry which is preliminary data.</text>
</comment>
<name>A0ABY2WS01_9FLAO</name>
<dbReference type="InterPro" id="IPR011604">
    <property type="entry name" value="PDDEXK-like_dom_sf"/>
</dbReference>
<reference evidence="2 3" key="1">
    <citation type="submission" date="2019-05" db="EMBL/GenBank/DDBJ databases">
        <title>Flagellimonas sp. AsT0115, sp. nov., isolated from a marine red algae, Asparagopsis taxiformis.</title>
        <authorList>
            <person name="Kim J."/>
            <person name="Jeong S.E."/>
            <person name="Jeon C.O."/>
        </authorList>
    </citation>
    <scope>NUCLEOTIDE SEQUENCE [LARGE SCALE GENOMIC DNA]</scope>
    <source>
        <strain evidence="2 3">AsT0115</strain>
    </source>
</reference>
<dbReference type="Proteomes" id="UP000751614">
    <property type="component" value="Unassembled WGS sequence"/>
</dbReference>
<accession>A0ABY2WS01</accession>
<dbReference type="Pfam" id="PF11074">
    <property type="entry name" value="DUF2779"/>
    <property type="match status" value="1"/>
</dbReference>
<protein>
    <submittedName>
        <fullName evidence="2">DUF2779 domain-containing protein</fullName>
    </submittedName>
</protein>
<dbReference type="Gene3D" id="3.90.320.10">
    <property type="match status" value="1"/>
</dbReference>
<evidence type="ECO:0000259" key="1">
    <source>
        <dbReference type="Pfam" id="PF11074"/>
    </source>
</evidence>
<organism evidence="2 3">
    <name type="scientific">Flagellimonas algicola</name>
    <dbReference type="NCBI Taxonomy" id="2583815"/>
    <lineage>
        <taxon>Bacteria</taxon>
        <taxon>Pseudomonadati</taxon>
        <taxon>Bacteroidota</taxon>
        <taxon>Flavobacteriia</taxon>
        <taxon>Flavobacteriales</taxon>
        <taxon>Flavobacteriaceae</taxon>
        <taxon>Flagellimonas</taxon>
    </lineage>
</organism>